<dbReference type="EMBL" id="JABCKI010005856">
    <property type="protein sequence ID" value="KAG5637156.1"/>
    <property type="molecule type" value="Genomic_DNA"/>
</dbReference>
<comment type="caution">
    <text evidence="2">The sequence shown here is derived from an EMBL/GenBank/DDBJ whole genome shotgun (WGS) entry which is preliminary data.</text>
</comment>
<dbReference type="Pfam" id="PF12697">
    <property type="entry name" value="Abhydrolase_6"/>
    <property type="match status" value="1"/>
</dbReference>
<dbReference type="PANTHER" id="PTHR43194:SF2">
    <property type="entry name" value="PEROXISOMAL MEMBRANE PROTEIN LPX1"/>
    <property type="match status" value="1"/>
</dbReference>
<dbReference type="OrthoDB" id="8119704at2759"/>
<dbReference type="Gene3D" id="3.40.50.1820">
    <property type="entry name" value="alpha/beta hydrolase"/>
    <property type="match status" value="1"/>
</dbReference>
<dbReference type="SUPFAM" id="SSF53474">
    <property type="entry name" value="alpha/beta-Hydrolases"/>
    <property type="match status" value="1"/>
</dbReference>
<dbReference type="Proteomes" id="UP000717328">
    <property type="component" value="Unassembled WGS sequence"/>
</dbReference>
<proteinExistence type="predicted"/>
<reference evidence="2" key="2">
    <citation type="submission" date="2021-10" db="EMBL/GenBank/DDBJ databases">
        <title>Phylogenomics reveals ancestral predisposition of the termite-cultivated fungus Termitomyces towards a domesticated lifestyle.</title>
        <authorList>
            <person name="Auxier B."/>
            <person name="Grum-Grzhimaylo A."/>
            <person name="Cardenas M.E."/>
            <person name="Lodge J.D."/>
            <person name="Laessoe T."/>
            <person name="Pedersen O."/>
            <person name="Smith M.E."/>
            <person name="Kuyper T.W."/>
            <person name="Franco-Molano E.A."/>
            <person name="Baroni T.J."/>
            <person name="Aanen D.K."/>
        </authorList>
    </citation>
    <scope>NUCLEOTIDE SEQUENCE</scope>
    <source>
        <strain evidence="2">D49</strain>
    </source>
</reference>
<dbReference type="InterPro" id="IPR029058">
    <property type="entry name" value="AB_hydrolase_fold"/>
</dbReference>
<name>A0A9P7K6V7_9AGAR</name>
<reference evidence="2" key="1">
    <citation type="submission" date="2021-02" db="EMBL/GenBank/DDBJ databases">
        <authorList>
            <person name="Nieuwenhuis M."/>
            <person name="Van De Peppel L.J.J."/>
        </authorList>
    </citation>
    <scope>NUCLEOTIDE SEQUENCE</scope>
    <source>
        <strain evidence="2">D49</strain>
    </source>
</reference>
<evidence type="ECO:0000313" key="3">
    <source>
        <dbReference type="Proteomes" id="UP000717328"/>
    </source>
</evidence>
<feature type="domain" description="AB hydrolase-1" evidence="1">
    <location>
        <begin position="57"/>
        <end position="336"/>
    </location>
</feature>
<gene>
    <name evidence="2" type="ORF">H0H81_005600</name>
</gene>
<sequence>MSDRHILSWRRPLPKEKPLPTSITRTYVHTPYGPLELLVAQPPPSIEPRKKAILFQHGGFGAAAVWIPYMLFFSQAHGHPCYAASLRGHGASWNPGFLRMVFATSKASMAQDLGCVLNYIQGFEAGLRAGNVDPEDIVLVGHSAGGGLSQYFLGQGLGQVGGLVLMAPFPNFGGLGVYWNWARLDPWFGLRMFLRDLGHPRSPLSSLTLVHRAFFSAEFPQEQVAAFVPDMPEYESLLWPMGMMLPFVRARDVLRNVLGWVSGRESALRQRVLVLAGGKDTLMGTVLMRRMTEQYRRGLVKLVKQGKLNSGSHENHLESSSSAVGFFVVEGAGHHIQNDLQWEEGAKQILAFVEQL</sequence>
<protein>
    <recommendedName>
        <fullName evidence="1">AB hydrolase-1 domain-containing protein</fullName>
    </recommendedName>
</protein>
<dbReference type="AlphaFoldDB" id="A0A9P7K6V7"/>
<accession>A0A9P7K6V7</accession>
<dbReference type="PANTHER" id="PTHR43194">
    <property type="entry name" value="HYDROLASE ALPHA/BETA FOLD FAMILY"/>
    <property type="match status" value="1"/>
</dbReference>
<evidence type="ECO:0000259" key="1">
    <source>
        <dbReference type="Pfam" id="PF12697"/>
    </source>
</evidence>
<keyword evidence="3" id="KW-1185">Reference proteome</keyword>
<dbReference type="InterPro" id="IPR000073">
    <property type="entry name" value="AB_hydrolase_1"/>
</dbReference>
<evidence type="ECO:0000313" key="2">
    <source>
        <dbReference type="EMBL" id="KAG5637156.1"/>
    </source>
</evidence>
<organism evidence="2 3">
    <name type="scientific">Sphagnurus paluster</name>
    <dbReference type="NCBI Taxonomy" id="117069"/>
    <lineage>
        <taxon>Eukaryota</taxon>
        <taxon>Fungi</taxon>
        <taxon>Dikarya</taxon>
        <taxon>Basidiomycota</taxon>
        <taxon>Agaricomycotina</taxon>
        <taxon>Agaricomycetes</taxon>
        <taxon>Agaricomycetidae</taxon>
        <taxon>Agaricales</taxon>
        <taxon>Tricholomatineae</taxon>
        <taxon>Lyophyllaceae</taxon>
        <taxon>Sphagnurus</taxon>
    </lineage>
</organism>
<dbReference type="InterPro" id="IPR050228">
    <property type="entry name" value="Carboxylesterase_BioH"/>
</dbReference>